<proteinExistence type="predicted"/>
<gene>
    <name evidence="2" type="ORF">SDC9_107870</name>
</gene>
<evidence type="ECO:0000259" key="1">
    <source>
        <dbReference type="Pfam" id="PF25262"/>
    </source>
</evidence>
<evidence type="ECO:0000313" key="2">
    <source>
        <dbReference type="EMBL" id="MPM61016.1"/>
    </source>
</evidence>
<sequence length="87" mass="9768">MPIDAAVSFTGIPEILVSYRRKAAMKLFSTKALQDVSVCINGKYYDATPLDEHFYSIEMPDIKRAKQYYVDVYSCGNLIASNLPIVV</sequence>
<feature type="domain" description="DUF7862" evidence="1">
    <location>
        <begin position="13"/>
        <end position="87"/>
    </location>
</feature>
<dbReference type="EMBL" id="VSSQ01018105">
    <property type="protein sequence ID" value="MPM61016.1"/>
    <property type="molecule type" value="Genomic_DNA"/>
</dbReference>
<dbReference type="AlphaFoldDB" id="A0A645B7I4"/>
<accession>A0A645B7I4</accession>
<reference evidence="2" key="1">
    <citation type="submission" date="2019-08" db="EMBL/GenBank/DDBJ databases">
        <authorList>
            <person name="Kucharzyk K."/>
            <person name="Murdoch R.W."/>
            <person name="Higgins S."/>
            <person name="Loffler F."/>
        </authorList>
    </citation>
    <scope>NUCLEOTIDE SEQUENCE</scope>
</reference>
<protein>
    <recommendedName>
        <fullName evidence="1">DUF7862 domain-containing protein</fullName>
    </recommendedName>
</protein>
<organism evidence="2">
    <name type="scientific">bioreactor metagenome</name>
    <dbReference type="NCBI Taxonomy" id="1076179"/>
    <lineage>
        <taxon>unclassified sequences</taxon>
        <taxon>metagenomes</taxon>
        <taxon>ecological metagenomes</taxon>
    </lineage>
</organism>
<name>A0A645B7I4_9ZZZZ</name>
<dbReference type="InterPro" id="IPR057184">
    <property type="entry name" value="DUF7862"/>
</dbReference>
<comment type="caution">
    <text evidence="2">The sequence shown here is derived from an EMBL/GenBank/DDBJ whole genome shotgun (WGS) entry which is preliminary data.</text>
</comment>
<dbReference type="Pfam" id="PF25262">
    <property type="entry name" value="DUF7862"/>
    <property type="match status" value="1"/>
</dbReference>